<feature type="chain" id="PRO_5024399596" evidence="2">
    <location>
        <begin position="24"/>
        <end position="548"/>
    </location>
</feature>
<evidence type="ECO:0000256" key="1">
    <source>
        <dbReference type="SAM" id="Coils"/>
    </source>
</evidence>
<dbReference type="RefSeq" id="WP_138367962.1">
    <property type="nucleotide sequence ID" value="NZ_VCEJ01000008.1"/>
</dbReference>
<dbReference type="OrthoDB" id="1223455at2"/>
<proteinExistence type="predicted"/>
<dbReference type="Proteomes" id="UP000306402">
    <property type="component" value="Unassembled WGS sequence"/>
</dbReference>
<evidence type="ECO:0000259" key="3">
    <source>
        <dbReference type="PROSITE" id="PS51688"/>
    </source>
</evidence>
<dbReference type="AlphaFoldDB" id="A0A5R9KNL1"/>
<comment type="caution">
    <text evidence="4">The sequence shown here is derived from an EMBL/GenBank/DDBJ whole genome shotgun (WGS) entry which is preliminary data.</text>
</comment>
<keyword evidence="1" id="KW-0175">Coiled coil</keyword>
<dbReference type="InterPro" id="IPR030392">
    <property type="entry name" value="S74_ICA"/>
</dbReference>
<feature type="coiled-coil region" evidence="1">
    <location>
        <begin position="413"/>
        <end position="440"/>
    </location>
</feature>
<organism evidence="4 5">
    <name type="scientific">Dyadobacter luticola</name>
    <dbReference type="NCBI Taxonomy" id="1979387"/>
    <lineage>
        <taxon>Bacteria</taxon>
        <taxon>Pseudomonadati</taxon>
        <taxon>Bacteroidota</taxon>
        <taxon>Cytophagia</taxon>
        <taxon>Cytophagales</taxon>
        <taxon>Spirosomataceae</taxon>
        <taxon>Dyadobacter</taxon>
    </lineage>
</organism>
<dbReference type="EMBL" id="VCEJ01000008">
    <property type="protein sequence ID" value="TLU97862.1"/>
    <property type="molecule type" value="Genomic_DNA"/>
</dbReference>
<feature type="domain" description="Peptidase S74" evidence="3">
    <location>
        <begin position="326"/>
        <end position="427"/>
    </location>
</feature>
<keyword evidence="2" id="KW-0732">Signal</keyword>
<protein>
    <submittedName>
        <fullName evidence="4">Tail fiber domain-containing protein</fullName>
    </submittedName>
</protein>
<dbReference type="PROSITE" id="PS51688">
    <property type="entry name" value="ICA"/>
    <property type="match status" value="1"/>
</dbReference>
<dbReference type="Pfam" id="PF13884">
    <property type="entry name" value="Peptidase_S74"/>
    <property type="match status" value="1"/>
</dbReference>
<gene>
    <name evidence="4" type="ORF">FEN17_24005</name>
</gene>
<evidence type="ECO:0000256" key="2">
    <source>
        <dbReference type="SAM" id="SignalP"/>
    </source>
</evidence>
<reference evidence="4 5" key="1">
    <citation type="submission" date="2019-05" db="EMBL/GenBank/DDBJ databases">
        <authorList>
            <person name="Qu J.-H."/>
        </authorList>
    </citation>
    <scope>NUCLEOTIDE SEQUENCE [LARGE SCALE GENOMIC DNA]</scope>
    <source>
        <strain evidence="4 5">T17</strain>
    </source>
</reference>
<sequence length="548" mass="57885">MNKYYRTAASLALLGFLMDQANAQVNIGTSAGKVGDSRVFVGDFAGNFNNASGNTFVGKSAGQFNYSGSSNTYLGFQSGWKGNFGSANVYIGSLSGTDNDGNSNVFIGSQSGEKFKGQSNVILGDQSSQIGSGDFNVIMGRRSGNHMSGNYNVVIGNVAGGTLNANVSQNNTFVGNYAGASNVNSHDNSYFGNDCGSNNSTGSFNAFFGSATGNYNIGGSSNSFFGASAGKSTSSGSYNVFLGKESGSDNSEGSYNTYIGYKAGGSPFLQRSVAIGAEAYVGKANCIVLGKVGANVGIGVSAPDYQFQMSTEMAAKWGSPSWKVASDERLKKDVSNFTEGLETLSKIRPVWFTYNGKGGAATTNKFVGIIAQEMQKIAPYTIGSFTYQDSLGNKIEYLDYDANAVTYILINSVKEQQKVIEEKEAKIQEITSRLEQLERAVSALKPLNSNPQAKFDTEPIGNAAIGQNAPNGFSQNTSIPYFIPASVKNAVIDIYSRDGVKVGSYPIDKRGEGTLSISAQTFNASGVFIYDLVTDGKSNGTKKMMVNK</sequence>
<evidence type="ECO:0000313" key="5">
    <source>
        <dbReference type="Proteomes" id="UP000306402"/>
    </source>
</evidence>
<evidence type="ECO:0000313" key="4">
    <source>
        <dbReference type="EMBL" id="TLU97862.1"/>
    </source>
</evidence>
<name>A0A5R9KNL1_9BACT</name>
<feature type="signal peptide" evidence="2">
    <location>
        <begin position="1"/>
        <end position="23"/>
    </location>
</feature>
<keyword evidence="5" id="KW-1185">Reference proteome</keyword>
<accession>A0A5R9KNL1</accession>